<gene>
    <name evidence="4" type="ORF">E5676_scaffold16G003650</name>
</gene>
<name>A0A5D3CJ04_CUCMM</name>
<dbReference type="PANTHER" id="PTHR28554:SF1">
    <property type="entry name" value="LARGE RIBOSOMAL SUBUNIT PROTEIN ML45"/>
    <property type="match status" value="1"/>
</dbReference>
<evidence type="ECO:0000256" key="3">
    <source>
        <dbReference type="ARBA" id="ARBA00023128"/>
    </source>
</evidence>
<evidence type="ECO:0000256" key="2">
    <source>
        <dbReference type="ARBA" id="ARBA00022946"/>
    </source>
</evidence>
<dbReference type="GO" id="GO:0005739">
    <property type="term" value="C:mitochondrion"/>
    <property type="evidence" value="ECO:0007669"/>
    <property type="project" value="UniProtKB-SubCell"/>
</dbReference>
<keyword evidence="4" id="KW-0687">Ribonucleoprotein</keyword>
<evidence type="ECO:0000313" key="4">
    <source>
        <dbReference type="EMBL" id="TYK10219.1"/>
    </source>
</evidence>
<evidence type="ECO:0000313" key="5">
    <source>
        <dbReference type="Proteomes" id="UP000321947"/>
    </source>
</evidence>
<dbReference type="GO" id="GO:0005840">
    <property type="term" value="C:ribosome"/>
    <property type="evidence" value="ECO:0007669"/>
    <property type="project" value="UniProtKB-KW"/>
</dbReference>
<sequence>MNFITLRSLQTLYRTPKIRPFTSPIGSSANYSCGITNVSQLGIQKTSSFLSNSHSAFSLARGHKMIVCSAVAAEFSVFSHGIGVRLVTTQAKAPPQARQKVALKVSMLSPGFIYEPYSPRQQIPFWQRWFTRSGWKRTKDDIILELLQKPVKGGGLLAGVRVDSSLLWLLGTTSCASGVKQVKHHPKEKGKMSAHFFHTQKVTVWHLLSPLSKSTNSNLGCWCNDEPIVQPPPLFSRKQF</sequence>
<comment type="caution">
    <text evidence="4">The sequence shown here is derived from an EMBL/GenBank/DDBJ whole genome shotgun (WGS) entry which is preliminary data.</text>
</comment>
<keyword evidence="3" id="KW-0496">Mitochondrion</keyword>
<evidence type="ECO:0000256" key="1">
    <source>
        <dbReference type="ARBA" id="ARBA00004173"/>
    </source>
</evidence>
<dbReference type="AlphaFoldDB" id="A0A5D3CJ04"/>
<dbReference type="EMBL" id="SSTD01011206">
    <property type="protein sequence ID" value="TYK10219.1"/>
    <property type="molecule type" value="Genomic_DNA"/>
</dbReference>
<dbReference type="InterPro" id="IPR051975">
    <property type="entry name" value="mtLSU_mL45"/>
</dbReference>
<proteinExistence type="predicted"/>
<dbReference type="PANTHER" id="PTHR28554">
    <property type="entry name" value="39S RIBOSOMAL PROTEIN L45, MITOCHONDRIAL"/>
    <property type="match status" value="1"/>
</dbReference>
<reference evidence="4 5" key="1">
    <citation type="submission" date="2019-08" db="EMBL/GenBank/DDBJ databases">
        <title>Draft genome sequences of two oriental melons (Cucumis melo L. var makuwa).</title>
        <authorList>
            <person name="Kwon S.-Y."/>
        </authorList>
    </citation>
    <scope>NUCLEOTIDE SEQUENCE [LARGE SCALE GENOMIC DNA]</scope>
    <source>
        <strain evidence="5">cv. Chang Bougi</strain>
        <tissue evidence="4">Leaf</tissue>
    </source>
</reference>
<organism evidence="4 5">
    <name type="scientific">Cucumis melo var. makuwa</name>
    <name type="common">Oriental melon</name>
    <dbReference type="NCBI Taxonomy" id="1194695"/>
    <lineage>
        <taxon>Eukaryota</taxon>
        <taxon>Viridiplantae</taxon>
        <taxon>Streptophyta</taxon>
        <taxon>Embryophyta</taxon>
        <taxon>Tracheophyta</taxon>
        <taxon>Spermatophyta</taxon>
        <taxon>Magnoliopsida</taxon>
        <taxon>eudicotyledons</taxon>
        <taxon>Gunneridae</taxon>
        <taxon>Pentapetalae</taxon>
        <taxon>rosids</taxon>
        <taxon>fabids</taxon>
        <taxon>Cucurbitales</taxon>
        <taxon>Cucurbitaceae</taxon>
        <taxon>Benincaseae</taxon>
        <taxon>Cucumis</taxon>
    </lineage>
</organism>
<protein>
    <submittedName>
        <fullName evidence="4">39S ribosomal protein L45</fullName>
    </submittedName>
</protein>
<accession>A0A5D3CJ04</accession>
<dbReference type="Proteomes" id="UP000321947">
    <property type="component" value="Unassembled WGS sequence"/>
</dbReference>
<comment type="subcellular location">
    <subcellularLocation>
        <location evidence="1">Mitochondrion</location>
    </subcellularLocation>
</comment>
<keyword evidence="2" id="KW-0809">Transit peptide</keyword>
<keyword evidence="4" id="KW-0689">Ribosomal protein</keyword>